<dbReference type="AlphaFoldDB" id="A0A382K9S4"/>
<dbReference type="EMBL" id="UINC01078822">
    <property type="protein sequence ID" value="SVC20263.1"/>
    <property type="molecule type" value="Genomic_DNA"/>
</dbReference>
<proteinExistence type="predicted"/>
<dbReference type="InterPro" id="IPR011013">
    <property type="entry name" value="Gal_mutarotase_sf_dom"/>
</dbReference>
<dbReference type="Gene3D" id="2.70.98.10">
    <property type="match status" value="1"/>
</dbReference>
<organism evidence="1">
    <name type="scientific">marine metagenome</name>
    <dbReference type="NCBI Taxonomy" id="408172"/>
    <lineage>
        <taxon>unclassified sequences</taxon>
        <taxon>metagenomes</taxon>
        <taxon>ecological metagenomes</taxon>
    </lineage>
</organism>
<dbReference type="GO" id="GO:0003824">
    <property type="term" value="F:catalytic activity"/>
    <property type="evidence" value="ECO:0007669"/>
    <property type="project" value="InterPro"/>
</dbReference>
<protein>
    <submittedName>
        <fullName evidence="1">Uncharacterized protein</fullName>
    </submittedName>
</protein>
<dbReference type="GO" id="GO:0030246">
    <property type="term" value="F:carbohydrate binding"/>
    <property type="evidence" value="ECO:0007669"/>
    <property type="project" value="InterPro"/>
</dbReference>
<gene>
    <name evidence="1" type="ORF">METZ01_LOCUS273117</name>
</gene>
<name>A0A382K9S4_9ZZZZ</name>
<sequence>DGSRSREKQVLERCSWSVDQDQERRVRMSTTQRFGDRALNLHREIVLSGRKITSTTRMQNIGTLPLPLTWFAHPFFPWPEDGVCCRFSCDINLPDNAGFRINADGFIERIAGHDWSRGVFVQVDGVKGHLIEAAMRHPTAVEITVQGDFPMSAMPIWGNARTVSFEPYLEDTVAPDAEVEWSVSYVV</sequence>
<dbReference type="SUPFAM" id="SSF74650">
    <property type="entry name" value="Galactose mutarotase-like"/>
    <property type="match status" value="1"/>
</dbReference>
<reference evidence="1" key="1">
    <citation type="submission" date="2018-05" db="EMBL/GenBank/DDBJ databases">
        <authorList>
            <person name="Lanie J.A."/>
            <person name="Ng W.-L."/>
            <person name="Kazmierczak K.M."/>
            <person name="Andrzejewski T.M."/>
            <person name="Davidsen T.M."/>
            <person name="Wayne K.J."/>
            <person name="Tettelin H."/>
            <person name="Glass J.I."/>
            <person name="Rusch D."/>
            <person name="Podicherti R."/>
            <person name="Tsui H.-C.T."/>
            <person name="Winkler M.E."/>
        </authorList>
    </citation>
    <scope>NUCLEOTIDE SEQUENCE</scope>
</reference>
<dbReference type="InterPro" id="IPR014718">
    <property type="entry name" value="GH-type_carb-bd"/>
</dbReference>
<dbReference type="GO" id="GO:0005975">
    <property type="term" value="P:carbohydrate metabolic process"/>
    <property type="evidence" value="ECO:0007669"/>
    <property type="project" value="InterPro"/>
</dbReference>
<feature type="non-terminal residue" evidence="1">
    <location>
        <position position="1"/>
    </location>
</feature>
<accession>A0A382K9S4</accession>
<evidence type="ECO:0000313" key="1">
    <source>
        <dbReference type="EMBL" id="SVC20263.1"/>
    </source>
</evidence>